<accession>A0A4C1XUE8</accession>
<protein>
    <submittedName>
        <fullName evidence="1">Uncharacterized protein</fullName>
    </submittedName>
</protein>
<gene>
    <name evidence="1" type="ORF">EVAR_85092_1</name>
</gene>
<organism evidence="1 2">
    <name type="scientific">Eumeta variegata</name>
    <name type="common">Bagworm moth</name>
    <name type="synonym">Eumeta japonica</name>
    <dbReference type="NCBI Taxonomy" id="151549"/>
    <lineage>
        <taxon>Eukaryota</taxon>
        <taxon>Metazoa</taxon>
        <taxon>Ecdysozoa</taxon>
        <taxon>Arthropoda</taxon>
        <taxon>Hexapoda</taxon>
        <taxon>Insecta</taxon>
        <taxon>Pterygota</taxon>
        <taxon>Neoptera</taxon>
        <taxon>Endopterygota</taxon>
        <taxon>Lepidoptera</taxon>
        <taxon>Glossata</taxon>
        <taxon>Ditrysia</taxon>
        <taxon>Tineoidea</taxon>
        <taxon>Psychidae</taxon>
        <taxon>Oiketicinae</taxon>
        <taxon>Eumeta</taxon>
    </lineage>
</organism>
<comment type="caution">
    <text evidence="1">The sequence shown here is derived from an EMBL/GenBank/DDBJ whole genome shotgun (WGS) entry which is preliminary data.</text>
</comment>
<name>A0A4C1XUE8_EUMVA</name>
<reference evidence="1 2" key="1">
    <citation type="journal article" date="2019" name="Commun. Biol.">
        <title>The bagworm genome reveals a unique fibroin gene that provides high tensile strength.</title>
        <authorList>
            <person name="Kono N."/>
            <person name="Nakamura H."/>
            <person name="Ohtoshi R."/>
            <person name="Tomita M."/>
            <person name="Numata K."/>
            <person name="Arakawa K."/>
        </authorList>
    </citation>
    <scope>NUCLEOTIDE SEQUENCE [LARGE SCALE GENOMIC DNA]</scope>
</reference>
<evidence type="ECO:0000313" key="1">
    <source>
        <dbReference type="EMBL" id="GBP65827.1"/>
    </source>
</evidence>
<proteinExistence type="predicted"/>
<evidence type="ECO:0000313" key="2">
    <source>
        <dbReference type="Proteomes" id="UP000299102"/>
    </source>
</evidence>
<keyword evidence="2" id="KW-1185">Reference proteome</keyword>
<dbReference type="Proteomes" id="UP000299102">
    <property type="component" value="Unassembled WGS sequence"/>
</dbReference>
<dbReference type="AlphaFoldDB" id="A0A4C1XUE8"/>
<sequence length="78" mass="9224">MLREVQTKHDELRKTLVVDWKEGLAYSVPAPRIVEYYRIAKRKESTKRQHCNGRLEDIVQDTKRDLLGQRSSFGIHTQ</sequence>
<dbReference type="EMBL" id="BGZK01000941">
    <property type="protein sequence ID" value="GBP65827.1"/>
    <property type="molecule type" value="Genomic_DNA"/>
</dbReference>